<dbReference type="EMBL" id="JBHRRZ010000015">
    <property type="protein sequence ID" value="MFC2948660.1"/>
    <property type="molecule type" value="Genomic_DNA"/>
</dbReference>
<dbReference type="Gene3D" id="3.10.310.70">
    <property type="match status" value="1"/>
</dbReference>
<dbReference type="Gene3D" id="2.30.40.10">
    <property type="entry name" value="Urease, subunit C, domain 1"/>
    <property type="match status" value="1"/>
</dbReference>
<proteinExistence type="predicted"/>
<dbReference type="Proteomes" id="UP001595387">
    <property type="component" value="Unassembled WGS sequence"/>
</dbReference>
<dbReference type="PANTHER" id="PTHR22642:SF2">
    <property type="entry name" value="PROTEIN LONG AFTER FAR-RED 3"/>
    <property type="match status" value="1"/>
</dbReference>
<dbReference type="InterPro" id="IPR013108">
    <property type="entry name" value="Amidohydro_3"/>
</dbReference>
<evidence type="ECO:0000313" key="3">
    <source>
        <dbReference type="Proteomes" id="UP001595387"/>
    </source>
</evidence>
<dbReference type="RefSeq" id="WP_390305884.1">
    <property type="nucleotide sequence ID" value="NZ_JBHRRZ010000015.1"/>
</dbReference>
<gene>
    <name evidence="2" type="ORF">ACFODW_09945</name>
</gene>
<sequence>MGILWFGGQIYTMEHEGSMAEAVFTEDDTIKAAGTYEKLYHSFYDDIDKEVNLQGRTMIPGLVDSHLHIVMHGEKLLRLDLSQMTSAGEIKEALQNRIPYLSEGEWLIGEGWNENQWENPSIIHRTELDEIAPNNPMMLTRVCRHALIANTKALEMADVGKETSDPQGGRIVRDDNGDATGYLLDNAQDLVKDSLPDVSQSYLEQVIKIAVDDLHSKGLVGGHTEDLNYYGYRKTLDAYQNALSGDRRFKAHLLVHHDVLDELISDRLRYLSGTRYVELGAVKIFSDGALGGRTAWLSEDYSDDPGNKGFAIHETEELERIIKKAREHGLPIAVHAIGDRAVQEIADLIHKYPLENGARDRIIHGVILNESTLDRLKQLPVVVDIQPSFMTSDFPWVIDRLGEERLKLSYAWKTMMDHQISCAGGSDAPIEEVAPLVGIQAAVTRRSTIDHEVYHPEEKLTVFEAIQLYTAGSAYVVNQEDSRGLIAEGYRADFTILGEDIFQADPEHIQDIPIEMTIVDGEIVYERNPSRM</sequence>
<dbReference type="SUPFAM" id="SSF51338">
    <property type="entry name" value="Composite domain of metallo-dependent hydrolases"/>
    <property type="match status" value="1"/>
</dbReference>
<accession>A0ABV7A6Y8</accession>
<dbReference type="GO" id="GO:0016787">
    <property type="term" value="F:hydrolase activity"/>
    <property type="evidence" value="ECO:0007669"/>
    <property type="project" value="UniProtKB-KW"/>
</dbReference>
<dbReference type="Gene3D" id="3.20.20.140">
    <property type="entry name" value="Metal-dependent hydrolases"/>
    <property type="match status" value="1"/>
</dbReference>
<comment type="caution">
    <text evidence="2">The sequence shown here is derived from an EMBL/GenBank/DDBJ whole genome shotgun (WGS) entry which is preliminary data.</text>
</comment>
<reference evidence="3" key="1">
    <citation type="journal article" date="2019" name="Int. J. Syst. Evol. Microbiol.">
        <title>The Global Catalogue of Microorganisms (GCM) 10K type strain sequencing project: providing services to taxonomists for standard genome sequencing and annotation.</title>
        <authorList>
            <consortium name="The Broad Institute Genomics Platform"/>
            <consortium name="The Broad Institute Genome Sequencing Center for Infectious Disease"/>
            <person name="Wu L."/>
            <person name="Ma J."/>
        </authorList>
    </citation>
    <scope>NUCLEOTIDE SEQUENCE [LARGE SCALE GENOMIC DNA]</scope>
    <source>
        <strain evidence="3">KCTC 13193</strain>
    </source>
</reference>
<evidence type="ECO:0000259" key="1">
    <source>
        <dbReference type="Pfam" id="PF07969"/>
    </source>
</evidence>
<dbReference type="InterPro" id="IPR011059">
    <property type="entry name" value="Metal-dep_hydrolase_composite"/>
</dbReference>
<keyword evidence="3" id="KW-1185">Reference proteome</keyword>
<evidence type="ECO:0000313" key="2">
    <source>
        <dbReference type="EMBL" id="MFC2948660.1"/>
    </source>
</evidence>
<dbReference type="SUPFAM" id="SSF51556">
    <property type="entry name" value="Metallo-dependent hydrolases"/>
    <property type="match status" value="1"/>
</dbReference>
<feature type="domain" description="Amidohydrolase 3" evidence="1">
    <location>
        <begin position="49"/>
        <end position="525"/>
    </location>
</feature>
<dbReference type="PANTHER" id="PTHR22642">
    <property type="entry name" value="IMIDAZOLONEPROPIONASE"/>
    <property type="match status" value="1"/>
</dbReference>
<dbReference type="InterPro" id="IPR033932">
    <property type="entry name" value="YtcJ-like"/>
</dbReference>
<dbReference type="CDD" id="cd01300">
    <property type="entry name" value="YtcJ_like"/>
    <property type="match status" value="1"/>
</dbReference>
<dbReference type="EC" id="3.5.-.-" evidence="2"/>
<dbReference type="Pfam" id="PF07969">
    <property type="entry name" value="Amidohydro_3"/>
    <property type="match status" value="1"/>
</dbReference>
<organism evidence="2 3">
    <name type="scientific">Virgibacillus sediminis</name>
    <dbReference type="NCBI Taxonomy" id="202260"/>
    <lineage>
        <taxon>Bacteria</taxon>
        <taxon>Bacillati</taxon>
        <taxon>Bacillota</taxon>
        <taxon>Bacilli</taxon>
        <taxon>Bacillales</taxon>
        <taxon>Bacillaceae</taxon>
        <taxon>Virgibacillus</taxon>
    </lineage>
</organism>
<dbReference type="InterPro" id="IPR032466">
    <property type="entry name" value="Metal_Hydrolase"/>
</dbReference>
<name>A0ABV7A6Y8_9BACI</name>
<protein>
    <submittedName>
        <fullName evidence="2">Amidohydrolase</fullName>
        <ecNumber evidence="2">3.5.-.-</ecNumber>
    </submittedName>
</protein>
<keyword evidence="2" id="KW-0378">Hydrolase</keyword>